<dbReference type="Pfam" id="PF13229">
    <property type="entry name" value="Beta_helix"/>
    <property type="match status" value="2"/>
</dbReference>
<dbReference type="SMART" id="SM00089">
    <property type="entry name" value="PKD"/>
    <property type="match status" value="2"/>
</dbReference>
<dbReference type="InterPro" id="IPR006626">
    <property type="entry name" value="PbH1"/>
</dbReference>
<dbReference type="PROSITE" id="PS50093">
    <property type="entry name" value="PKD"/>
    <property type="match status" value="2"/>
</dbReference>
<dbReference type="CDD" id="cd00146">
    <property type="entry name" value="PKD"/>
    <property type="match status" value="2"/>
</dbReference>
<evidence type="ECO:0000256" key="3">
    <source>
        <dbReference type="ARBA" id="ARBA00022786"/>
    </source>
</evidence>
<feature type="domain" description="PKD" evidence="5">
    <location>
        <begin position="669"/>
        <end position="721"/>
    </location>
</feature>
<comment type="pathway">
    <text evidence="1">Protein modification; protein ubiquitination.</text>
</comment>
<dbReference type="PANTHER" id="PTHR22990:SF15">
    <property type="entry name" value="F-BOX ONLY PROTEIN 10"/>
    <property type="match status" value="1"/>
</dbReference>
<dbReference type="InterPro" id="IPR000601">
    <property type="entry name" value="PKD_dom"/>
</dbReference>
<feature type="domain" description="PKD" evidence="5">
    <location>
        <begin position="758"/>
        <end position="812"/>
    </location>
</feature>
<evidence type="ECO:0000256" key="2">
    <source>
        <dbReference type="ARBA" id="ARBA00022737"/>
    </source>
</evidence>
<dbReference type="InterPro" id="IPR051550">
    <property type="entry name" value="SCF-Subunits/Alg-Epimerases"/>
</dbReference>
<dbReference type="Pfam" id="PF18911">
    <property type="entry name" value="PKD_4"/>
    <property type="match status" value="1"/>
</dbReference>
<feature type="region of interest" description="Disordered" evidence="4">
    <location>
        <begin position="812"/>
        <end position="834"/>
    </location>
</feature>
<dbReference type="AlphaFoldDB" id="A0A0F8CTZ4"/>
<evidence type="ECO:0000313" key="7">
    <source>
        <dbReference type="Proteomes" id="UP000034047"/>
    </source>
</evidence>
<dbReference type="Gene3D" id="2.60.40.10">
    <property type="entry name" value="Immunoglobulins"/>
    <property type="match status" value="2"/>
</dbReference>
<dbReference type="InterPro" id="IPR026453">
    <property type="entry name" value="PGF_pre_PGF"/>
</dbReference>
<reference evidence="6 7" key="1">
    <citation type="journal article" date="2015" name="ISME J.">
        <title>Genomic and phenotypic differentiation among Methanosarcina mazei populations from Columbia River sediment.</title>
        <authorList>
            <person name="Youngblut N.D."/>
            <person name="Wirth J.S."/>
            <person name="Henriksen J.R."/>
            <person name="Smith M."/>
            <person name="Simon H."/>
            <person name="Metcalf W.W."/>
            <person name="Whitaker R.J."/>
        </authorList>
    </citation>
    <scope>NUCLEOTIDE SEQUENCE [LARGE SCALE GENOMIC DNA]</scope>
    <source>
        <strain evidence="6 7">2.F.T.2.6</strain>
    </source>
</reference>
<dbReference type="InterPro" id="IPR007742">
    <property type="entry name" value="NosD_dom"/>
</dbReference>
<dbReference type="InterPro" id="IPR013783">
    <property type="entry name" value="Ig-like_fold"/>
</dbReference>
<feature type="region of interest" description="Disordered" evidence="4">
    <location>
        <begin position="989"/>
        <end position="1028"/>
    </location>
</feature>
<gene>
    <name evidence="6" type="ORF">DU34_15350</name>
</gene>
<evidence type="ECO:0000259" key="5">
    <source>
        <dbReference type="PROSITE" id="PS50093"/>
    </source>
</evidence>
<dbReference type="PANTHER" id="PTHR22990">
    <property type="entry name" value="F-BOX ONLY PROTEIN"/>
    <property type="match status" value="1"/>
</dbReference>
<dbReference type="NCBIfam" id="TIGR03804">
    <property type="entry name" value="para_beta_helix"/>
    <property type="match status" value="13"/>
</dbReference>
<evidence type="ECO:0000256" key="1">
    <source>
        <dbReference type="ARBA" id="ARBA00004906"/>
    </source>
</evidence>
<keyword evidence="3" id="KW-0833">Ubl conjugation pathway</keyword>
<dbReference type="InterPro" id="IPR022409">
    <property type="entry name" value="PKD/Chitinase_dom"/>
</dbReference>
<feature type="compositionally biased region" description="Gly residues" evidence="4">
    <location>
        <begin position="819"/>
        <end position="829"/>
    </location>
</feature>
<name>A0A0F8CTZ4_METMZ</name>
<organism evidence="6 7">
    <name type="scientific">Methanosarcina mazei</name>
    <name type="common">Methanosarcina frisia</name>
    <dbReference type="NCBI Taxonomy" id="2209"/>
    <lineage>
        <taxon>Archaea</taxon>
        <taxon>Methanobacteriati</taxon>
        <taxon>Methanobacteriota</taxon>
        <taxon>Stenosarchaea group</taxon>
        <taxon>Methanomicrobia</taxon>
        <taxon>Methanosarcinales</taxon>
        <taxon>Methanosarcinaceae</taxon>
        <taxon>Methanosarcina</taxon>
    </lineage>
</organism>
<dbReference type="PROSITE" id="PS51257">
    <property type="entry name" value="PROKAR_LIPOPROTEIN"/>
    <property type="match status" value="1"/>
</dbReference>
<comment type="caution">
    <text evidence="6">The sequence shown here is derived from an EMBL/GenBank/DDBJ whole genome shotgun (WGS) entry which is preliminary data.</text>
</comment>
<dbReference type="InterPro" id="IPR011050">
    <property type="entry name" value="Pectin_lyase_fold/virulence"/>
</dbReference>
<dbReference type="Pfam" id="PF00801">
    <property type="entry name" value="PKD"/>
    <property type="match status" value="1"/>
</dbReference>
<dbReference type="SUPFAM" id="SSF49299">
    <property type="entry name" value="PKD domain"/>
    <property type="match status" value="2"/>
</dbReference>
<keyword evidence="2" id="KW-0677">Repeat</keyword>
<dbReference type="EMBL" id="JJOU01000028">
    <property type="protein sequence ID" value="KKG18646.1"/>
    <property type="molecule type" value="Genomic_DNA"/>
</dbReference>
<protein>
    <submittedName>
        <fullName evidence="6">Cell surface protein</fullName>
    </submittedName>
</protein>
<dbReference type="Gene3D" id="2.160.20.10">
    <property type="entry name" value="Single-stranded right-handed beta-helix, Pectin lyase-like"/>
    <property type="match status" value="3"/>
</dbReference>
<dbReference type="SUPFAM" id="SSF51126">
    <property type="entry name" value="Pectin lyase-like"/>
    <property type="match status" value="3"/>
</dbReference>
<dbReference type="InterPro" id="IPR035986">
    <property type="entry name" value="PKD_dom_sf"/>
</dbReference>
<dbReference type="PATRIC" id="fig|2209.41.peg.3336"/>
<evidence type="ECO:0000313" key="6">
    <source>
        <dbReference type="EMBL" id="KKG18646.1"/>
    </source>
</evidence>
<dbReference type="Proteomes" id="UP000034047">
    <property type="component" value="Unassembled WGS sequence"/>
</dbReference>
<dbReference type="SMART" id="SM00710">
    <property type="entry name" value="PbH1"/>
    <property type="match status" value="19"/>
</dbReference>
<evidence type="ECO:0000256" key="4">
    <source>
        <dbReference type="SAM" id="MobiDB-lite"/>
    </source>
</evidence>
<dbReference type="FunFam" id="2.60.40.10:FF:000270">
    <property type="entry name" value="Cell surface protein"/>
    <property type="match status" value="1"/>
</dbReference>
<dbReference type="SMART" id="SM00722">
    <property type="entry name" value="CASH"/>
    <property type="match status" value="4"/>
</dbReference>
<feature type="compositionally biased region" description="Basic and acidic residues" evidence="4">
    <location>
        <begin position="992"/>
        <end position="1002"/>
    </location>
</feature>
<accession>A0A0F8CTZ4</accession>
<dbReference type="InterPro" id="IPR012334">
    <property type="entry name" value="Pectin_lyas_fold"/>
</dbReference>
<dbReference type="InterPro" id="IPR022441">
    <property type="entry name" value="Para_beta_helix_rpt-2"/>
</dbReference>
<dbReference type="NCBIfam" id="TIGR04213">
    <property type="entry name" value="PGF_pre_PGF"/>
    <property type="match status" value="1"/>
</dbReference>
<proteinExistence type="predicted"/>
<dbReference type="InterPro" id="IPR039448">
    <property type="entry name" value="Beta_helix"/>
</dbReference>
<dbReference type="Pfam" id="PF05048">
    <property type="entry name" value="NosD"/>
    <property type="match status" value="1"/>
</dbReference>
<dbReference type="InterPro" id="IPR006633">
    <property type="entry name" value="Carb-bd_sugar_hydrolysis-dom"/>
</dbReference>
<sequence length="1052" mass="113028">MTGGIRINRIRILILATLILTLSSCAGAAADIYVNSTDSIQAAVTAANQGDVIIVDPGTYTENVDINGKTNLLIKSSADPADTVIAPADVNKDVITIRNSNTITIQGLNITGAGNDKAGIYVYKSNNCKVENNILHNDALGIYLKGSDYTLVRNNIATKNNNPGTGRAINIEQSNYTDVLSNSVLNQRYGIYVSDSRANRVLENTVNLSRDNGIHVQYATNITVENNRLNSNGMYGIILSNSNENFLRSNNVFNSTNNSIEVYTSSGNEILNNIISDSSIDTLTHGIHLNTAYNNVLRNNTVSKNDYGIAMIYSNNNNVVNNTASDNNRGIYLAYTSSANTVSGNKVHSSLNGGIVLQNCSNNNIISNEATLNTGGSTTNGIILGGASNNNVSNNIASENRRGIYITSGSSGNKVSGNTLNSNTGHGIYLENAGTDNNLSSNVASSNGVYGIYLVNSNNTALFNNIATGNSKGIYVMTSNGNTISENEVYNNNVDVDNSNGIMISLSSNNKVSGNKAYNNPYGISLNSSTNNNISSNRVYLNSRAGVYLCRQSTRNLIFNNYLNNSVNADNNNNLSTWNVTKTSGRNIAGGSNIGGNYWADPVQYNDHSQIYKNNDADGDGIIDIIYEGDQLTDYLPLLEVYLVLPEADFSTNVTQGYAPLTVEFTDLSQNAIGWNWDFGDGASSPEKNTTHTYSTAGNYTVTLRANNLNGTASKTAAIAVLQPEQEGNGSAVLPVADFTANVTMGYYPLTVLFTDTSQNSVSRSWDVNGDGVEDSNETSFVYTYNYRGTYPAKLTAFNANGTAEKTATITVDKKSSGGSSGGVGGGGSPEPAKNVEVKELSQVFISNGKAIKFDFAKNATCVCYVGFDSKKTVGKTTTIAEQLKNKSTLVSNLSDGEVYRYFNVWVGNSGFASSSNIENPEIGFKVDKSWVTDKNIDQDSITLNRYSDKKWEQIPASLLKEDSKYLYFTADVPGYTFFAITGKENASTEKTVTETEADKPANEPVNSDDLSGDVGLEPAPESDKKEKTAMPGFEIVCGIVSLSAAFMYRRK</sequence>